<comment type="caution">
    <text evidence="3">The sequence shown here is derived from an EMBL/GenBank/DDBJ whole genome shotgun (WGS) entry which is preliminary data.</text>
</comment>
<accession>A0ABS1DP44</accession>
<evidence type="ECO:0000256" key="1">
    <source>
        <dbReference type="ARBA" id="ARBA00022676"/>
    </source>
</evidence>
<dbReference type="CDD" id="cd03789">
    <property type="entry name" value="GT9_LPS_heptosyltransferase"/>
    <property type="match status" value="1"/>
</dbReference>
<dbReference type="SUPFAM" id="SSF53756">
    <property type="entry name" value="UDP-Glycosyltransferase/glycogen phosphorylase"/>
    <property type="match status" value="1"/>
</dbReference>
<organism evidence="3 4">
    <name type="scientific">Rubrivivax gelatinosus</name>
    <name type="common">Rhodocyclus gelatinosus</name>
    <name type="synonym">Rhodopseudomonas gelatinosa</name>
    <dbReference type="NCBI Taxonomy" id="28068"/>
    <lineage>
        <taxon>Bacteria</taxon>
        <taxon>Pseudomonadati</taxon>
        <taxon>Pseudomonadota</taxon>
        <taxon>Betaproteobacteria</taxon>
        <taxon>Burkholderiales</taxon>
        <taxon>Sphaerotilaceae</taxon>
        <taxon>Rubrivivax</taxon>
    </lineage>
</organism>
<keyword evidence="4" id="KW-1185">Reference proteome</keyword>
<keyword evidence="2" id="KW-0808">Transferase</keyword>
<dbReference type="Proteomes" id="UP001041814">
    <property type="component" value="Unassembled WGS sequence"/>
</dbReference>
<reference evidence="3" key="2">
    <citation type="journal article" date="2020" name="Microorganisms">
        <title>Osmotic Adaptation and Compatible Solute Biosynthesis of Phototrophic Bacteria as Revealed from Genome Analyses.</title>
        <authorList>
            <person name="Imhoff J.F."/>
            <person name="Rahn T."/>
            <person name="Kunzel S."/>
            <person name="Keller A."/>
            <person name="Neulinger S.C."/>
        </authorList>
    </citation>
    <scope>NUCLEOTIDE SEQUENCE</scope>
    <source>
        <strain evidence="3">IM 151</strain>
    </source>
</reference>
<reference evidence="3" key="1">
    <citation type="submission" date="2017-08" db="EMBL/GenBank/DDBJ databases">
        <authorList>
            <person name="Imhoff J.F."/>
            <person name="Rahn T."/>
            <person name="Kuenzel S."/>
            <person name="Neulinger S.C."/>
        </authorList>
    </citation>
    <scope>NUCLEOTIDE SEQUENCE</scope>
    <source>
        <strain evidence="3">IM 151</strain>
    </source>
</reference>
<gene>
    <name evidence="3" type="ORF">CKO43_01025</name>
</gene>
<dbReference type="InterPro" id="IPR002201">
    <property type="entry name" value="Glyco_trans_9"/>
</dbReference>
<sequence>MLGDLLCATPALRALRAGLPGARIALVGLPWARELVQRLESLDEFIELPGWPGLPETETAPLAQALGFVATMRQRRWDLALQLHGSGAVVNPLLASFGARLNAGFAAPGTPRPAADRRRFVAWPEHGSELERLLVLTDALGLPRRGTQLDFPLFDEDRRRAAALLGEGRWALVHAGSQLPSRRWPPERFAAVADALADSGLQVVLTGSAAEAPLVAALRQKMRQPALDLAGRTELWTLGAIVERAALVVCNDTGISHIAAALGTPSVVVASGSDVARWAPRDASRHRVLWHPVPCRPCAHPVCPTEHECAAGVEAAAVRAAALAALETDHA</sequence>
<evidence type="ECO:0000313" key="4">
    <source>
        <dbReference type="Proteomes" id="UP001041814"/>
    </source>
</evidence>
<name>A0ABS1DP44_RUBGE</name>
<dbReference type="EMBL" id="NRRU01000002">
    <property type="protein sequence ID" value="MBK1711359.1"/>
    <property type="molecule type" value="Genomic_DNA"/>
</dbReference>
<dbReference type="InterPro" id="IPR051199">
    <property type="entry name" value="LPS_LOS_Heptosyltrfase"/>
</dbReference>
<dbReference type="PANTHER" id="PTHR30160">
    <property type="entry name" value="TETRAACYLDISACCHARIDE 4'-KINASE-RELATED"/>
    <property type="match status" value="1"/>
</dbReference>
<proteinExistence type="predicted"/>
<protein>
    <submittedName>
        <fullName evidence="3">LPS biosynthesis glycosyltransferase</fullName>
    </submittedName>
</protein>
<evidence type="ECO:0000256" key="2">
    <source>
        <dbReference type="ARBA" id="ARBA00022679"/>
    </source>
</evidence>
<dbReference type="PANTHER" id="PTHR30160:SF1">
    <property type="entry name" value="LIPOPOLYSACCHARIDE 1,2-N-ACETYLGLUCOSAMINETRANSFERASE-RELATED"/>
    <property type="match status" value="1"/>
</dbReference>
<dbReference type="Pfam" id="PF01075">
    <property type="entry name" value="Glyco_transf_9"/>
    <property type="match status" value="1"/>
</dbReference>
<dbReference type="Gene3D" id="3.40.50.2000">
    <property type="entry name" value="Glycogen Phosphorylase B"/>
    <property type="match status" value="2"/>
</dbReference>
<keyword evidence="1" id="KW-0328">Glycosyltransferase</keyword>
<evidence type="ECO:0000313" key="3">
    <source>
        <dbReference type="EMBL" id="MBK1711359.1"/>
    </source>
</evidence>